<evidence type="ECO:0000259" key="12">
    <source>
        <dbReference type="PROSITE" id="PS52019"/>
    </source>
</evidence>
<feature type="region of interest" description="Disordered" evidence="9">
    <location>
        <begin position="852"/>
        <end position="871"/>
    </location>
</feature>
<evidence type="ECO:0000259" key="10">
    <source>
        <dbReference type="PROSITE" id="PS50075"/>
    </source>
</evidence>
<dbReference type="Pfam" id="PF00698">
    <property type="entry name" value="Acyl_transf_1"/>
    <property type="match status" value="1"/>
</dbReference>
<keyword evidence="5" id="KW-0597">Phosphoprotein</keyword>
<dbReference type="InterPro" id="IPR036736">
    <property type="entry name" value="ACP-like_sf"/>
</dbReference>
<evidence type="ECO:0000256" key="7">
    <source>
        <dbReference type="ARBA" id="ARBA00054155"/>
    </source>
</evidence>
<dbReference type="InterPro" id="IPR016035">
    <property type="entry name" value="Acyl_Trfase/lysoPLipase"/>
</dbReference>
<dbReference type="CDD" id="cd08955">
    <property type="entry name" value="KR_2_FAS_SDR_x"/>
    <property type="match status" value="1"/>
</dbReference>
<dbReference type="PROSITE" id="PS00606">
    <property type="entry name" value="KS3_1"/>
    <property type="match status" value="1"/>
</dbReference>
<keyword evidence="4" id="KW-0596">Phosphopantetheine</keyword>
<feature type="compositionally biased region" description="Basic and acidic residues" evidence="9">
    <location>
        <begin position="858"/>
        <end position="871"/>
    </location>
</feature>
<protein>
    <submittedName>
        <fullName evidence="14">Acyl transferase domain-containing protein</fullName>
    </submittedName>
</protein>
<evidence type="ECO:0000256" key="8">
    <source>
        <dbReference type="PROSITE-ProRule" id="PRU01363"/>
    </source>
</evidence>
<evidence type="ECO:0000256" key="3">
    <source>
        <dbReference type="ARBA" id="ARBA00006484"/>
    </source>
</evidence>
<dbReference type="PRINTS" id="PR01483">
    <property type="entry name" value="FASYNTHASE"/>
</dbReference>
<feature type="region of interest" description="N-terminal hotdog fold" evidence="8">
    <location>
        <begin position="2053"/>
        <end position="2174"/>
    </location>
</feature>
<dbReference type="InterPro" id="IPR042099">
    <property type="entry name" value="ANL_N_sf"/>
</dbReference>
<dbReference type="Pfam" id="PF24919">
    <property type="entry name" value="Mug62"/>
    <property type="match status" value="1"/>
</dbReference>
<dbReference type="Pfam" id="PF22621">
    <property type="entry name" value="CurL-like_PKS_C"/>
    <property type="match status" value="1"/>
</dbReference>
<dbReference type="SUPFAM" id="SSF47336">
    <property type="entry name" value="ACP-like"/>
    <property type="match status" value="3"/>
</dbReference>
<dbReference type="PROSITE" id="PS50075">
    <property type="entry name" value="CARRIER"/>
    <property type="match status" value="3"/>
</dbReference>
<dbReference type="GO" id="GO:0006633">
    <property type="term" value="P:fatty acid biosynthetic process"/>
    <property type="evidence" value="ECO:0007669"/>
    <property type="project" value="UniProtKB-UniPathway"/>
</dbReference>
<dbReference type="Gene3D" id="3.40.50.720">
    <property type="entry name" value="NAD(P)-binding Rossmann-like Domain"/>
    <property type="match status" value="1"/>
</dbReference>
<dbReference type="Gene3D" id="3.10.129.110">
    <property type="entry name" value="Polyketide synthase dehydratase"/>
    <property type="match status" value="1"/>
</dbReference>
<dbReference type="GO" id="GO:0005835">
    <property type="term" value="C:fatty acid synthase complex"/>
    <property type="evidence" value="ECO:0007669"/>
    <property type="project" value="InterPro"/>
</dbReference>
<dbReference type="SMART" id="SM00826">
    <property type="entry name" value="PKS_DH"/>
    <property type="match status" value="1"/>
</dbReference>
<evidence type="ECO:0000256" key="5">
    <source>
        <dbReference type="ARBA" id="ARBA00022553"/>
    </source>
</evidence>
<dbReference type="PROSITE" id="PS52019">
    <property type="entry name" value="PKS_MFAS_DH"/>
    <property type="match status" value="1"/>
</dbReference>
<evidence type="ECO:0000256" key="6">
    <source>
        <dbReference type="ARBA" id="ARBA00022679"/>
    </source>
</evidence>
<dbReference type="InterPro" id="IPR049551">
    <property type="entry name" value="PKS_DH_C"/>
</dbReference>
<dbReference type="GO" id="GO:0005737">
    <property type="term" value="C:cytoplasm"/>
    <property type="evidence" value="ECO:0007669"/>
    <property type="project" value="TreeGrafter"/>
</dbReference>
<dbReference type="SUPFAM" id="SSF52151">
    <property type="entry name" value="FabD/lysophospholipase-like"/>
    <property type="match status" value="1"/>
</dbReference>
<dbReference type="Pfam" id="PF14765">
    <property type="entry name" value="PS-DH"/>
    <property type="match status" value="1"/>
</dbReference>
<dbReference type="Gene3D" id="3.40.47.10">
    <property type="match status" value="1"/>
</dbReference>
<reference evidence="14" key="1">
    <citation type="submission" date="2019-02" db="EMBL/GenBank/DDBJ databases">
        <authorList>
            <person name="Gruber-Vodicka R. H."/>
            <person name="Seah K. B. B."/>
        </authorList>
    </citation>
    <scope>NUCLEOTIDE SEQUENCE</scope>
    <source>
        <strain evidence="14">BECK_BY19</strain>
        <strain evidence="13">BECK_BY8</strain>
    </source>
</reference>
<dbReference type="InterPro" id="IPR016039">
    <property type="entry name" value="Thiolase-like"/>
</dbReference>
<comment type="similarity">
    <text evidence="2">Belongs to the ATP-dependent AMP-binding enzyme family.</text>
</comment>
<dbReference type="Gene3D" id="1.10.1200.10">
    <property type="entry name" value="ACP-like"/>
    <property type="match status" value="3"/>
</dbReference>
<dbReference type="SUPFAM" id="SSF53901">
    <property type="entry name" value="Thiolase-like"/>
    <property type="match status" value="1"/>
</dbReference>
<evidence type="ECO:0000256" key="4">
    <source>
        <dbReference type="ARBA" id="ARBA00022450"/>
    </source>
</evidence>
<dbReference type="Gene3D" id="3.40.366.10">
    <property type="entry name" value="Malonyl-Coenzyme A Acyl Carrier Protein, domain 2"/>
    <property type="match status" value="1"/>
</dbReference>
<dbReference type="SMART" id="SM00827">
    <property type="entry name" value="PKS_AT"/>
    <property type="match status" value="1"/>
</dbReference>
<sequence>MKSTLYLPASEKFKKLEARNTNYRFDLERDIRWEDIDSPGIYFTDEMLAMSGIDTSLLDSIDGLGETFQWAFAVAICKTIITLEENLIGFLNEERMNGRLPGSRSIELFDEEEVKHVHLFRRFGYLLRAKRPDIIGLLDRHLAALQLHAEFNPSDDVIRHFMNWLGFLYFEDYTLYFYHALKEGHNVQPTWLSVHYAHMREETQHVITDMGYLDRLEIDDETREYFGRLYMESQSGESGTFTVIIGAVLNFIADLYPAVRDLPGFMDSLLNMEVRKQGFLQELHYKNSFTRTKDASRFSTFKAELFPGGYNGTVPKITFPRTDTHSVVVDNNRPTQSSTLVELLRHRAQVQPDKTAYTFLKDGEIEEASVTYAQLDRRARAIAAQLQSISAPGERALLLYHAGLEFIAAFFGCLYAGVVAVPTYPPKRNRADPRFQVIAEDAQASAVLTTGEILSDLDTRLKETPGLRKLRWLVTDDLDMEAASGWRMPDIGADTLAFLQYTSGSTSTPKGVMVSHGNLIHNEKMIEQGFGHGERSIFLGWVPLFHDMGLVGNVLQPLYLGISCILMSPVAFLQKPFRWLQAISRYKATTSGGPNFAYEQCVEKTTAEQRATLDLSHWRNAFNGSEPIRAETLARFAAAFEVCGFRRDAFITCYGMAETTLLVSGGSPAEPPVIFRAAKTHLQQNRVVTAEDEKETQHIVGCGAPWPEVRMLIVDPETSLPCPDQQVGEIWVAGQDVTQGYWNRPEETEQTFRAHLADTGEGSCDGLFLRTGDLGFMKDGELFITGRLKDLIIIHGQNHYPQDMELTVERTVDFVKPNGCAATSITVEGEERLVMVMEASRELTRKIKAVLKQQAPSTKEHSEQSAKAREELDRTVGSIAARARAAVAREHEISLYALAFVEPREFPRTSSGKLQRRACRALFLENKGKALFFWHEYDETGEAIEAIADDNLSVLTCIRERDPSLDRTRQLIHDCLVAYLRQVEHLGVDRIDYDRSFMSLGIDFPGVATIREELERTFETKLSLDTIHEFDTVDKLAAHIETGHMETDETGKAVTVGERSQTERHAHPTESAITNWLIIKVGQLAKISPRQIHTGDSFAHYGLGSVEAVGLSGELGAWLGQPLPVTLAYDYPTIDALAQYLAKSQVSAPSLDIVSIGKRPANTDAIAIIGMGCRFPKAKDPDEFWQILKSGVDAISEVPTTRWTPTEKSVPWGGFIDDVDQFDPVFFGISPREAESMDPQQRLLLEIGWEALENAGIAPDSLAGTQTGVFIGISTHDYAEYLPTVGSNLYFQTGNTFSIAASRLSYLLDLRGPSKAIDTACSSSLVALHDACQSLRQGESDLALTGGVNLMLSPGVTESFFAAEMLSPDGRCKTFDAKANGYVRGEGCAMVVLKRMEDALRDGDAILAVVKGSATNQDGRTNGITAPNGPAQQAVIRQALANAGVAAQEISYVETHGTGTPLGDPIEFNSLKKVLMADRSMKQSCYIGSVKTNIGHLEAAAGIAGLVKTVLALQHREIPLHLNFQALNPHLEMEGRSFSISTVPTPWPARRPNERRLAGVSSFGFSGTNAHVVLEEAPPVDWSEQNELQPTIPTERPFHLLTLSAKSDGALRELAENYATYFDVHTETPLADVCFTANTGRSHFEHRIALVAGSLIEAQEQLRVANYIVGKATRERPKTAFLFTGQGSQYLGMGRQLYETQPFFRETLDQCDAILRPHLEMPLLELLYPDSKDADTGLLDQTAYTQPALFALEYALAKLWQSWGITPDAVMGHSVGEYAAACIAGVFSLEDGLELIAARGRLMQTLCETGAMLALPVSEARASEIIKPFAPRENDPGVSIAALNGPASVVVSGEFEAMAALKATLAEEGIEAKSLPVSHAFHSAMMEPMLAEFEKVAASITYSKPKIPLCSNVTGEMATDEITTPAYWVRHVRATVRFMASVETLHSQGIETFLEIGPKPALLGMAGQCLPGDVGVWLPSLREGQDDWWQLLQSLGQWYVRGGAVDWVAFDRAPDNKSPRHKVSLPTYPFQRQRYWVDTARLSQRATRDPSDHPLLGQRLRLSRSEDIYFESRIDLSSVPWLTDHRVFDMIVFPAPGYLEMVLAAGSGILDRPFSIKAVTIEHALILPEEETTTIQLVLSPEDKGYRFQVFSLGEGSYWIPHVTGQLVIDPMDKVLEAVDLVQLQSQCATELSVMEHYRIAHEWGLNYGPGFQGVKRLFQGDSMALGEIELPEGLARQSDAYRLHPALLDATLQVSIAAMPTSPDDKTYLPVAVKALQLYRPAGTDLRALAKIVDSDEKTVTTDVVLFDEWGVPVARIEGFKVGLVDRRTIERHFKKQSDDLYEITWVPRAENIVESMVDEDTGTWLIFADRGGVGRKLAERLEAAGNTCILVYADVEGWAKSRSDVLISGEAHPTENTWYLDPADPADFQRLFTDAFREETPPLRGIVHLWSLDVPDTLELTAEKLTEVQTLTCGSVLHLLQAQTKQEQSAGVWPGLWLITRNAVNVGEAQDPPAVAQALLWGMGKTIALEHPELRCARVDLEPRIEKDAKKDTGAEALFEEIRSSGKEDPKEDPKEDQVAFRDGGHYVARLARYGQRQVQDRPGDTSVPVRGDGSYLITGGLGALGLEVARWMVDEGVRHLILTGRREPSDEARKVIEQLKETGAQVLVVDADVSDRAQMTRLFEEFAHAANTSPDDRRQPSSDSTTHDGRMLPRAALPPIRGVIHAADILYDGLLLQQELARFHKVMAPKVSGSWILHTLTQNLPLDFFVCFSSMASLMGLPGQGNYASATAFLDALAHHRHAMGLPGLSINWGAWENMAGRDRDHLAAMGMDDIEPERGISILDKLMGQPDAIQVGVSPVTWSKFLQQFPVVPAFLSELHRSLPEQSSGPVDLIERLKNIPVEKQRDYVTTHIQSEINKVLGFDPSKPMEPDEGFSNLGMDSLMLVESRNRLQTSLRSSLPLTLLFDHFTLDRLVDYVADKVLELESPKSTAKEVLGEAEQLSEDEMTE</sequence>
<dbReference type="Pfam" id="PF02801">
    <property type="entry name" value="Ketoacyl-synt_C"/>
    <property type="match status" value="1"/>
</dbReference>
<feature type="domain" description="Carrier" evidence="10">
    <location>
        <begin position="2911"/>
        <end position="2986"/>
    </location>
</feature>
<dbReference type="InterPro" id="IPR056881">
    <property type="entry name" value="Mug62_dom"/>
</dbReference>
<dbReference type="CDD" id="cd05931">
    <property type="entry name" value="FAAL"/>
    <property type="match status" value="1"/>
</dbReference>
<dbReference type="SUPFAM" id="SSF56801">
    <property type="entry name" value="Acetyl-CoA synthetase-like"/>
    <property type="match status" value="1"/>
</dbReference>
<dbReference type="PROSITE" id="PS00455">
    <property type="entry name" value="AMP_BINDING"/>
    <property type="match status" value="1"/>
</dbReference>
<dbReference type="Gene3D" id="3.40.50.12780">
    <property type="entry name" value="N-terminal domain of ligase-like"/>
    <property type="match status" value="1"/>
</dbReference>
<dbReference type="FunFam" id="3.40.50.12780:FF:000013">
    <property type="entry name" value="Long-chain-fatty-acid--AMP ligase FadD32"/>
    <property type="match status" value="1"/>
</dbReference>
<comment type="function">
    <text evidence="7">Involved in production of the polyketide antibiotic thailandamide.</text>
</comment>
<dbReference type="Gene3D" id="3.30.70.3290">
    <property type="match status" value="1"/>
</dbReference>
<feature type="domain" description="Carrier" evidence="10">
    <location>
        <begin position="1070"/>
        <end position="1145"/>
    </location>
</feature>
<dbReference type="InterPro" id="IPR050091">
    <property type="entry name" value="PKS_NRPS_Biosynth_Enz"/>
</dbReference>
<dbReference type="InterPro" id="IPR020841">
    <property type="entry name" value="PKS_Beta-ketoAc_synthase_dom"/>
</dbReference>
<accession>A0A451AYT8</accession>
<proteinExistence type="inferred from homology"/>
<dbReference type="SMART" id="SM00822">
    <property type="entry name" value="PKS_KR"/>
    <property type="match status" value="1"/>
</dbReference>
<comment type="pathway">
    <text evidence="1">Lipid metabolism; fatty acid biosynthesis.</text>
</comment>
<feature type="region of interest" description="C-terminal hotdog fold" evidence="8">
    <location>
        <begin position="2189"/>
        <end position="2332"/>
    </location>
</feature>
<feature type="domain" description="Ketosynthase family 3 (KS3)" evidence="11">
    <location>
        <begin position="1163"/>
        <end position="1576"/>
    </location>
</feature>
<dbReference type="GO" id="GO:0004312">
    <property type="term" value="F:fatty acid synthase activity"/>
    <property type="evidence" value="ECO:0007669"/>
    <property type="project" value="InterPro"/>
</dbReference>
<evidence type="ECO:0000256" key="1">
    <source>
        <dbReference type="ARBA" id="ARBA00005194"/>
    </source>
</evidence>
<feature type="region of interest" description="Disordered" evidence="9">
    <location>
        <begin position="2993"/>
        <end position="3013"/>
    </location>
</feature>
<dbReference type="GO" id="GO:0031177">
    <property type="term" value="F:phosphopantetheine binding"/>
    <property type="evidence" value="ECO:0007669"/>
    <property type="project" value="InterPro"/>
</dbReference>
<dbReference type="SMART" id="SM01294">
    <property type="entry name" value="PKS_PP_betabranch"/>
    <property type="match status" value="1"/>
</dbReference>
<feature type="compositionally biased region" description="Basic and acidic residues" evidence="9">
    <location>
        <begin position="2697"/>
        <end position="2714"/>
    </location>
</feature>
<dbReference type="Gene3D" id="3.30.300.30">
    <property type="match status" value="1"/>
</dbReference>
<dbReference type="InterPro" id="IPR020845">
    <property type="entry name" value="AMP-binding_CS"/>
</dbReference>
<dbReference type="SMART" id="SM00825">
    <property type="entry name" value="PKS_KS"/>
    <property type="match status" value="1"/>
</dbReference>
<dbReference type="FunFam" id="3.40.366.10:FF:000002">
    <property type="entry name" value="Probable polyketide synthase 2"/>
    <property type="match status" value="1"/>
</dbReference>
<dbReference type="InterPro" id="IPR045851">
    <property type="entry name" value="AMP-bd_C_sf"/>
</dbReference>
<dbReference type="UniPathway" id="UPA00094"/>
<dbReference type="InterPro" id="IPR001227">
    <property type="entry name" value="Ac_transferase_dom_sf"/>
</dbReference>
<dbReference type="Pfam" id="PF00501">
    <property type="entry name" value="AMP-binding"/>
    <property type="match status" value="1"/>
</dbReference>
<dbReference type="InterPro" id="IPR013968">
    <property type="entry name" value="PKS_KR"/>
</dbReference>
<name>A0A451AYT8_9GAMM</name>
<dbReference type="InterPro" id="IPR014031">
    <property type="entry name" value="Ketoacyl_synth_C"/>
</dbReference>
<gene>
    <name evidence="13" type="ORF">BECKUNK1418G_GA0071005_10508</name>
    <name evidence="14" type="ORF">BECKUNK1418H_GA0071006_10557</name>
</gene>
<dbReference type="EMBL" id="CAADGD010000055">
    <property type="protein sequence ID" value="VFK71219.1"/>
    <property type="molecule type" value="Genomic_DNA"/>
</dbReference>
<dbReference type="InterPro" id="IPR014030">
    <property type="entry name" value="Ketoacyl_synth_N"/>
</dbReference>
<dbReference type="PANTHER" id="PTHR43775:SF37">
    <property type="entry name" value="SI:DKEY-61P9.11"/>
    <property type="match status" value="1"/>
</dbReference>
<dbReference type="SUPFAM" id="SSF55048">
    <property type="entry name" value="Probable ACP-binding domain of malonyl-CoA ACP transacylase"/>
    <property type="match status" value="1"/>
</dbReference>
<evidence type="ECO:0000313" key="14">
    <source>
        <dbReference type="EMBL" id="VFK71219.1"/>
    </source>
</evidence>
<feature type="active site" description="Proton acceptor; for dehydratase activity" evidence="8">
    <location>
        <position position="2085"/>
    </location>
</feature>
<dbReference type="PANTHER" id="PTHR43775">
    <property type="entry name" value="FATTY ACID SYNTHASE"/>
    <property type="match status" value="1"/>
</dbReference>
<dbReference type="InterPro" id="IPR040097">
    <property type="entry name" value="FAAL/FAAC"/>
</dbReference>
<dbReference type="InterPro" id="IPR000873">
    <property type="entry name" value="AMP-dep_synth/lig_dom"/>
</dbReference>
<dbReference type="InterPro" id="IPR018201">
    <property type="entry name" value="Ketoacyl_synth_AS"/>
</dbReference>
<feature type="active site" description="Proton donor; for dehydratase activity" evidence="8">
    <location>
        <position position="2250"/>
    </location>
</feature>
<dbReference type="InterPro" id="IPR009081">
    <property type="entry name" value="PP-bd_ACP"/>
</dbReference>
<dbReference type="EMBL" id="CAADFZ010000050">
    <property type="protein sequence ID" value="VFK64743.1"/>
    <property type="molecule type" value="Genomic_DNA"/>
</dbReference>
<feature type="domain" description="Carrier" evidence="10">
    <location>
        <begin position="966"/>
        <end position="1044"/>
    </location>
</feature>
<dbReference type="InterPro" id="IPR003965">
    <property type="entry name" value="Fatty_acid_synthase"/>
</dbReference>
<feature type="region of interest" description="Disordered" evidence="9">
    <location>
        <begin position="2692"/>
        <end position="2715"/>
    </location>
</feature>
<dbReference type="Pfam" id="PF00109">
    <property type="entry name" value="ketoacyl-synt"/>
    <property type="match status" value="1"/>
</dbReference>
<dbReference type="FunFam" id="3.40.47.10:FF:000019">
    <property type="entry name" value="Polyketide synthase type I"/>
    <property type="match status" value="1"/>
</dbReference>
<dbReference type="GO" id="GO:0005886">
    <property type="term" value="C:plasma membrane"/>
    <property type="evidence" value="ECO:0007669"/>
    <property type="project" value="TreeGrafter"/>
</dbReference>
<evidence type="ECO:0000313" key="13">
    <source>
        <dbReference type="EMBL" id="VFK64743.1"/>
    </source>
</evidence>
<dbReference type="InterPro" id="IPR049552">
    <property type="entry name" value="PKS_DH_N"/>
</dbReference>
<dbReference type="InterPro" id="IPR014043">
    <property type="entry name" value="Acyl_transferase_dom"/>
</dbReference>
<dbReference type="InterPro" id="IPR016036">
    <property type="entry name" value="Malonyl_transacylase_ACP-bd"/>
</dbReference>
<dbReference type="Pfam" id="PF08659">
    <property type="entry name" value="KR"/>
    <property type="match status" value="2"/>
</dbReference>
<comment type="similarity">
    <text evidence="3">Belongs to the short-chain dehydrogenases/reductases (SDR) family.</text>
</comment>
<evidence type="ECO:0000259" key="11">
    <source>
        <dbReference type="PROSITE" id="PS52004"/>
    </source>
</evidence>
<evidence type="ECO:0000256" key="2">
    <source>
        <dbReference type="ARBA" id="ARBA00006432"/>
    </source>
</evidence>
<organism evidence="14">
    <name type="scientific">Candidatus Kentrum sp. UNK</name>
    <dbReference type="NCBI Taxonomy" id="2126344"/>
    <lineage>
        <taxon>Bacteria</taxon>
        <taxon>Pseudomonadati</taxon>
        <taxon>Pseudomonadota</taxon>
        <taxon>Gammaproteobacteria</taxon>
        <taxon>Candidatus Kentrum</taxon>
    </lineage>
</organism>
<keyword evidence="6 14" id="KW-0808">Transferase</keyword>
<dbReference type="CDD" id="cd00833">
    <property type="entry name" value="PKS"/>
    <property type="match status" value="1"/>
</dbReference>
<feature type="domain" description="PKS/mFAS DH" evidence="12">
    <location>
        <begin position="2053"/>
        <end position="2332"/>
    </location>
</feature>
<dbReference type="InterPro" id="IPR020806">
    <property type="entry name" value="PKS_PP-bd"/>
</dbReference>
<dbReference type="InterPro" id="IPR020807">
    <property type="entry name" value="PKS_DH"/>
</dbReference>
<dbReference type="SMART" id="SM00823">
    <property type="entry name" value="PKS_PP"/>
    <property type="match status" value="3"/>
</dbReference>
<dbReference type="InterPro" id="IPR057326">
    <property type="entry name" value="KR_dom"/>
</dbReference>
<dbReference type="Pfam" id="PF00550">
    <property type="entry name" value="PP-binding"/>
    <property type="match status" value="3"/>
</dbReference>
<dbReference type="GO" id="GO:0071770">
    <property type="term" value="P:DIM/DIP cell wall layer assembly"/>
    <property type="evidence" value="ECO:0007669"/>
    <property type="project" value="TreeGrafter"/>
</dbReference>
<evidence type="ECO:0000256" key="9">
    <source>
        <dbReference type="SAM" id="MobiDB-lite"/>
    </source>
</evidence>
<dbReference type="InterPro" id="IPR049900">
    <property type="entry name" value="PKS_mFAS_DH"/>
</dbReference>
<dbReference type="SUPFAM" id="SSF51735">
    <property type="entry name" value="NAD(P)-binding Rossmann-fold domains"/>
    <property type="match status" value="2"/>
</dbReference>
<dbReference type="InterPro" id="IPR042104">
    <property type="entry name" value="PKS_dehydratase_sf"/>
</dbReference>
<dbReference type="InterPro" id="IPR036291">
    <property type="entry name" value="NAD(P)-bd_dom_sf"/>
</dbReference>
<dbReference type="Pfam" id="PF21089">
    <property type="entry name" value="PKS_DH_N"/>
    <property type="match status" value="1"/>
</dbReference>
<dbReference type="PROSITE" id="PS52004">
    <property type="entry name" value="KS3_2"/>
    <property type="match status" value="1"/>
</dbReference>
<dbReference type="GO" id="GO:0004315">
    <property type="term" value="F:3-oxoacyl-[acyl-carrier-protein] synthase activity"/>
    <property type="evidence" value="ECO:0007669"/>
    <property type="project" value="InterPro"/>
</dbReference>